<dbReference type="Gene3D" id="3.40.50.10350">
    <property type="entry name" value="Glycerate kinase, domain 1"/>
    <property type="match status" value="1"/>
</dbReference>
<keyword evidence="2 4" id="KW-0808">Transferase</keyword>
<gene>
    <name evidence="5" type="ORF">SAMN04488081_1910</name>
</gene>
<evidence type="ECO:0000256" key="4">
    <source>
        <dbReference type="PIRNR" id="PIRNR006078"/>
    </source>
</evidence>
<dbReference type="Proteomes" id="UP000198647">
    <property type="component" value="Unassembled WGS sequence"/>
</dbReference>
<organism evidence="5 6">
    <name type="scientific">Salimicrobium album</name>
    <dbReference type="NCBI Taxonomy" id="50717"/>
    <lineage>
        <taxon>Bacteria</taxon>
        <taxon>Bacillati</taxon>
        <taxon>Bacillota</taxon>
        <taxon>Bacilli</taxon>
        <taxon>Bacillales</taxon>
        <taxon>Bacillaceae</taxon>
        <taxon>Salimicrobium</taxon>
    </lineage>
</organism>
<evidence type="ECO:0000256" key="2">
    <source>
        <dbReference type="ARBA" id="ARBA00022679"/>
    </source>
</evidence>
<protein>
    <submittedName>
        <fullName evidence="5">Glycerate kinase</fullName>
    </submittedName>
</protein>
<accession>A0A1H3GHV9</accession>
<sequence length="378" mass="39029">MKIVIASDSYKETLTSRQVGEAAKEGLGRVLDAEIIVCPMADGGEGTMRALVDASGGEVVTANVSDPFGNFLEAPYGISGDGSTAVIEMAAASGIQHTTAETRDPTITSTFGTGQLISHALRQGVRSFIIGLGGSATNDAGAGMLQALGVSFTDENGEELAPGGASLSHLAQIDTSGMDPRIKQSHFRIACDVDNPLIGDDGASAIYGPQKGASREDIALLDRALANFATVAGGQVERDIVHTPGAGAAGGMGAAFLGYFPCSLEKGAAIVADVTQLKKHMEDADIVITGEGGINHQTVFGKTPVYVAKMAKENTPPLPVIALCGSVEEGYETVFDAGIDAVFSTVAGPADLEELKRVSFQNVTQTAENVARLMKLQR</sequence>
<keyword evidence="6" id="KW-1185">Reference proteome</keyword>
<dbReference type="InterPro" id="IPR004381">
    <property type="entry name" value="Glycerate_kinase"/>
</dbReference>
<reference evidence="5 6" key="1">
    <citation type="submission" date="2016-10" db="EMBL/GenBank/DDBJ databases">
        <authorList>
            <person name="Varghese N."/>
            <person name="Submissions S."/>
        </authorList>
    </citation>
    <scope>NUCLEOTIDE SEQUENCE [LARGE SCALE GENOMIC DNA]</scope>
    <source>
        <strain evidence="5 6">DSM 20748</strain>
    </source>
</reference>
<name>A0A1H3GHV9_9BACI</name>
<dbReference type="Pfam" id="PF02595">
    <property type="entry name" value="Gly_kinase"/>
    <property type="match status" value="1"/>
</dbReference>
<dbReference type="GO" id="GO:0016301">
    <property type="term" value="F:kinase activity"/>
    <property type="evidence" value="ECO:0007669"/>
    <property type="project" value="UniProtKB-KW"/>
</dbReference>
<evidence type="ECO:0000256" key="3">
    <source>
        <dbReference type="ARBA" id="ARBA00022777"/>
    </source>
</evidence>
<evidence type="ECO:0000256" key="1">
    <source>
        <dbReference type="ARBA" id="ARBA00006284"/>
    </source>
</evidence>
<evidence type="ECO:0000313" key="6">
    <source>
        <dbReference type="Proteomes" id="UP000198647"/>
    </source>
</evidence>
<proteinExistence type="inferred from homology"/>
<dbReference type="InterPro" id="IPR036129">
    <property type="entry name" value="Glycerate_kinase_sf"/>
</dbReference>
<dbReference type="NCBIfam" id="TIGR00045">
    <property type="entry name" value="glycerate kinase"/>
    <property type="match status" value="1"/>
</dbReference>
<dbReference type="EMBL" id="FNOS01000004">
    <property type="protein sequence ID" value="SDY01879.1"/>
    <property type="molecule type" value="Genomic_DNA"/>
</dbReference>
<dbReference type="RefSeq" id="WP_093107381.1">
    <property type="nucleotide sequence ID" value="NZ_FNOS01000004.1"/>
</dbReference>
<dbReference type="PANTHER" id="PTHR21599:SF0">
    <property type="entry name" value="GLYCERATE KINASE"/>
    <property type="match status" value="1"/>
</dbReference>
<dbReference type="InterPro" id="IPR018193">
    <property type="entry name" value="Glyc_kinase_flavodox-like_fold"/>
</dbReference>
<comment type="similarity">
    <text evidence="1 4">Belongs to the glycerate kinase type-1 family.</text>
</comment>
<dbReference type="InterPro" id="IPR018197">
    <property type="entry name" value="Glycerate_kinase_RE-like"/>
</dbReference>
<comment type="caution">
    <text evidence="5">The sequence shown here is derived from an EMBL/GenBank/DDBJ whole genome shotgun (WGS) entry which is preliminary data.</text>
</comment>
<dbReference type="Gene3D" id="3.90.1510.10">
    <property type="entry name" value="Glycerate kinase, domain 2"/>
    <property type="match status" value="1"/>
</dbReference>
<dbReference type="SUPFAM" id="SSF110738">
    <property type="entry name" value="Glycerate kinase I"/>
    <property type="match status" value="1"/>
</dbReference>
<keyword evidence="3 4" id="KW-0418">Kinase</keyword>
<evidence type="ECO:0000313" key="5">
    <source>
        <dbReference type="EMBL" id="SDY01879.1"/>
    </source>
</evidence>
<dbReference type="PANTHER" id="PTHR21599">
    <property type="entry name" value="GLYCERATE KINASE"/>
    <property type="match status" value="1"/>
</dbReference>
<dbReference type="PIRSF" id="PIRSF006078">
    <property type="entry name" value="GlxK"/>
    <property type="match status" value="1"/>
</dbReference>